<reference evidence="2" key="1">
    <citation type="journal article" date="2016" name="Nature">
        <title>The genome of the seagrass Zostera marina reveals angiosperm adaptation to the sea.</title>
        <authorList>
            <person name="Olsen J.L."/>
            <person name="Rouze P."/>
            <person name="Verhelst B."/>
            <person name="Lin Y.-C."/>
            <person name="Bayer T."/>
            <person name="Collen J."/>
            <person name="Dattolo E."/>
            <person name="De Paoli E."/>
            <person name="Dittami S."/>
            <person name="Maumus F."/>
            <person name="Michel G."/>
            <person name="Kersting A."/>
            <person name="Lauritano C."/>
            <person name="Lohaus R."/>
            <person name="Toepel M."/>
            <person name="Tonon T."/>
            <person name="Vanneste K."/>
            <person name="Amirebrahimi M."/>
            <person name="Brakel J."/>
            <person name="Bostroem C."/>
            <person name="Chovatia M."/>
            <person name="Grimwood J."/>
            <person name="Jenkins J.W."/>
            <person name="Jueterbock A."/>
            <person name="Mraz A."/>
            <person name="Stam W.T."/>
            <person name="Tice H."/>
            <person name="Bornberg-Bauer E."/>
            <person name="Green P.J."/>
            <person name="Pearson G.A."/>
            <person name="Procaccini G."/>
            <person name="Duarte C.M."/>
            <person name="Schmutz J."/>
            <person name="Reusch T.B.H."/>
            <person name="Van de Peer Y."/>
        </authorList>
    </citation>
    <scope>NUCLEOTIDE SEQUENCE [LARGE SCALE GENOMIC DNA]</scope>
    <source>
        <strain evidence="2">cv. Finnish</strain>
    </source>
</reference>
<proteinExistence type="predicted"/>
<dbReference type="EMBL" id="LFYR01000829">
    <property type="protein sequence ID" value="KMZ68604.1"/>
    <property type="molecule type" value="Genomic_DNA"/>
</dbReference>
<sequence length="52" mass="6298">MDILVRILCHLYRDQLYLCCVPCFSKNKNSCKSIYLLYSFCLKNQDYVCFKF</sequence>
<evidence type="ECO:0000313" key="1">
    <source>
        <dbReference type="EMBL" id="KMZ68604.1"/>
    </source>
</evidence>
<name>A0A0K9PI16_ZOSMR</name>
<keyword evidence="2" id="KW-1185">Reference proteome</keyword>
<accession>A0A0K9PI16</accession>
<gene>
    <name evidence="1" type="ORF">ZOSMA_235G00100</name>
</gene>
<organism evidence="1 2">
    <name type="scientific">Zostera marina</name>
    <name type="common">Eelgrass</name>
    <dbReference type="NCBI Taxonomy" id="29655"/>
    <lineage>
        <taxon>Eukaryota</taxon>
        <taxon>Viridiplantae</taxon>
        <taxon>Streptophyta</taxon>
        <taxon>Embryophyta</taxon>
        <taxon>Tracheophyta</taxon>
        <taxon>Spermatophyta</taxon>
        <taxon>Magnoliopsida</taxon>
        <taxon>Liliopsida</taxon>
        <taxon>Zosteraceae</taxon>
        <taxon>Zostera</taxon>
    </lineage>
</organism>
<dbReference type="Proteomes" id="UP000036987">
    <property type="component" value="Unassembled WGS sequence"/>
</dbReference>
<protein>
    <submittedName>
        <fullName evidence="1">Uncharacterized protein</fullName>
    </submittedName>
</protein>
<evidence type="ECO:0000313" key="2">
    <source>
        <dbReference type="Proteomes" id="UP000036987"/>
    </source>
</evidence>
<dbReference type="AlphaFoldDB" id="A0A0K9PI16"/>
<comment type="caution">
    <text evidence="1">The sequence shown here is derived from an EMBL/GenBank/DDBJ whole genome shotgun (WGS) entry which is preliminary data.</text>
</comment>